<dbReference type="EMBL" id="JACCBH010000001">
    <property type="protein sequence ID" value="NYD53225.1"/>
    <property type="molecule type" value="Genomic_DNA"/>
</dbReference>
<dbReference type="RefSeq" id="WP_179430594.1">
    <property type="nucleotide sequence ID" value="NZ_BAABLC010000003.1"/>
</dbReference>
<sequence length="77" mass="8365">MTVAEVIQAAMALTPEERSRVADVLYDADAPDQAVIDEAWATVASRRADELENGTVAMLSREEANAYLDARAVERNA</sequence>
<proteinExistence type="predicted"/>
<organism evidence="1 2">
    <name type="scientific">Microbacterium pseudoresistens</name>
    <dbReference type="NCBI Taxonomy" id="640634"/>
    <lineage>
        <taxon>Bacteria</taxon>
        <taxon>Bacillati</taxon>
        <taxon>Actinomycetota</taxon>
        <taxon>Actinomycetes</taxon>
        <taxon>Micrococcales</taxon>
        <taxon>Microbacteriaceae</taxon>
        <taxon>Microbacterium</taxon>
    </lineage>
</organism>
<protein>
    <submittedName>
        <fullName evidence="1">Protein involved in polysaccharide export with SLBB domain</fullName>
    </submittedName>
</protein>
<dbReference type="InterPro" id="IPR013406">
    <property type="entry name" value="CHP02574_addiction_mod"/>
</dbReference>
<reference evidence="1 2" key="1">
    <citation type="submission" date="2020-07" db="EMBL/GenBank/DDBJ databases">
        <title>Sequencing the genomes of 1000 actinobacteria strains.</title>
        <authorList>
            <person name="Klenk H.-P."/>
        </authorList>
    </citation>
    <scope>NUCLEOTIDE SEQUENCE [LARGE SCALE GENOMIC DNA]</scope>
    <source>
        <strain evidence="1 2">DSM 22185</strain>
    </source>
</reference>
<gene>
    <name evidence="1" type="ORF">BKA02_000280</name>
</gene>
<dbReference type="AlphaFoldDB" id="A0A7Y9EUD4"/>
<accession>A0A7Y9EUD4</accession>
<evidence type="ECO:0000313" key="2">
    <source>
        <dbReference type="Proteomes" id="UP000552045"/>
    </source>
</evidence>
<keyword evidence="2" id="KW-1185">Reference proteome</keyword>
<evidence type="ECO:0000313" key="1">
    <source>
        <dbReference type="EMBL" id="NYD53225.1"/>
    </source>
</evidence>
<comment type="caution">
    <text evidence="1">The sequence shown here is derived from an EMBL/GenBank/DDBJ whole genome shotgun (WGS) entry which is preliminary data.</text>
</comment>
<name>A0A7Y9EUD4_9MICO</name>
<dbReference type="Proteomes" id="UP000552045">
    <property type="component" value="Unassembled WGS sequence"/>
</dbReference>
<dbReference type="Pfam" id="PF09720">
    <property type="entry name" value="Unstab_antitox"/>
    <property type="match status" value="1"/>
</dbReference>